<dbReference type="PANTHER" id="PTHR43820">
    <property type="entry name" value="HIGH-AFFINITY BRANCHED-CHAIN AMINO ACID TRANSPORT ATP-BINDING PROTEIN LIVF"/>
    <property type="match status" value="1"/>
</dbReference>
<evidence type="ECO:0000256" key="1">
    <source>
        <dbReference type="ARBA" id="ARBA00005417"/>
    </source>
</evidence>
<comment type="caution">
    <text evidence="9">The sequence shown here is derived from an EMBL/GenBank/DDBJ whole genome shotgun (WGS) entry which is preliminary data.</text>
</comment>
<keyword evidence="5" id="KW-0029">Amino-acid transport</keyword>
<keyword evidence="3" id="KW-0547">Nucleotide-binding</keyword>
<dbReference type="SUPFAM" id="SSF52540">
    <property type="entry name" value="P-loop containing nucleoside triphosphate hydrolases"/>
    <property type="match status" value="1"/>
</dbReference>
<evidence type="ECO:0000259" key="8">
    <source>
        <dbReference type="PROSITE" id="PS50893"/>
    </source>
</evidence>
<feature type="region of interest" description="Disordered" evidence="6">
    <location>
        <begin position="286"/>
        <end position="313"/>
    </location>
</feature>
<dbReference type="InterPro" id="IPR003593">
    <property type="entry name" value="AAA+_ATPase"/>
</dbReference>
<keyword evidence="7" id="KW-1133">Transmembrane helix</keyword>
<reference evidence="9 10" key="1">
    <citation type="submission" date="2024-06" db="EMBL/GenBank/DDBJ databases">
        <title>The Natural Products Discovery Center: Release of the First 8490 Sequenced Strains for Exploring Actinobacteria Biosynthetic Diversity.</title>
        <authorList>
            <person name="Kalkreuter E."/>
            <person name="Kautsar S.A."/>
            <person name="Yang D."/>
            <person name="Bader C.D."/>
            <person name="Teijaro C.N."/>
            <person name="Fluegel L."/>
            <person name="Davis C.M."/>
            <person name="Simpson J.R."/>
            <person name="Lauterbach L."/>
            <person name="Steele A.D."/>
            <person name="Gui C."/>
            <person name="Meng S."/>
            <person name="Li G."/>
            <person name="Viehrig K."/>
            <person name="Ye F."/>
            <person name="Su P."/>
            <person name="Kiefer A.F."/>
            <person name="Nichols A."/>
            <person name="Cepeda A.J."/>
            <person name="Yan W."/>
            <person name="Fan B."/>
            <person name="Jiang Y."/>
            <person name="Adhikari A."/>
            <person name="Zheng C.-J."/>
            <person name="Schuster L."/>
            <person name="Cowan T.M."/>
            <person name="Smanski M.J."/>
            <person name="Chevrette M.G."/>
            <person name="De Carvalho L.P.S."/>
            <person name="Shen B."/>
        </authorList>
    </citation>
    <scope>NUCLEOTIDE SEQUENCE [LARGE SCALE GENOMIC DNA]</scope>
    <source>
        <strain evidence="9 10">NPDC048946</strain>
    </source>
</reference>
<feature type="region of interest" description="Disordered" evidence="6">
    <location>
        <begin position="325"/>
        <end position="417"/>
    </location>
</feature>
<feature type="compositionally biased region" description="Low complexity" evidence="6">
    <location>
        <begin position="386"/>
        <end position="402"/>
    </location>
</feature>
<gene>
    <name evidence="9" type="ORF">AB0C36_40030</name>
</gene>
<dbReference type="Proteomes" id="UP001551482">
    <property type="component" value="Unassembled WGS sequence"/>
</dbReference>
<keyword evidence="7" id="KW-0472">Membrane</keyword>
<dbReference type="InterPro" id="IPR017871">
    <property type="entry name" value="ABC_transporter-like_CS"/>
</dbReference>
<keyword evidence="4 9" id="KW-0067">ATP-binding</keyword>
<feature type="compositionally biased region" description="Pro residues" evidence="6">
    <location>
        <begin position="403"/>
        <end position="415"/>
    </location>
</feature>
<evidence type="ECO:0000256" key="7">
    <source>
        <dbReference type="SAM" id="Phobius"/>
    </source>
</evidence>
<dbReference type="Pfam" id="PF00005">
    <property type="entry name" value="ABC_tran"/>
    <property type="match status" value="1"/>
</dbReference>
<evidence type="ECO:0000256" key="2">
    <source>
        <dbReference type="ARBA" id="ARBA00022448"/>
    </source>
</evidence>
<name>A0ABV3DXT4_9ACTN</name>
<feature type="transmembrane region" description="Helical" evidence="7">
    <location>
        <begin position="475"/>
        <end position="494"/>
    </location>
</feature>
<evidence type="ECO:0000313" key="10">
    <source>
        <dbReference type="Proteomes" id="UP001551482"/>
    </source>
</evidence>
<evidence type="ECO:0000256" key="6">
    <source>
        <dbReference type="SAM" id="MobiDB-lite"/>
    </source>
</evidence>
<feature type="transmembrane region" description="Helical" evidence="7">
    <location>
        <begin position="441"/>
        <end position="463"/>
    </location>
</feature>
<dbReference type="GO" id="GO:0005524">
    <property type="term" value="F:ATP binding"/>
    <property type="evidence" value="ECO:0007669"/>
    <property type="project" value="UniProtKB-KW"/>
</dbReference>
<feature type="compositionally biased region" description="Low complexity" evidence="6">
    <location>
        <begin position="288"/>
        <end position="303"/>
    </location>
</feature>
<proteinExistence type="inferred from homology"/>
<evidence type="ECO:0000313" key="9">
    <source>
        <dbReference type="EMBL" id="MEU8139669.1"/>
    </source>
</evidence>
<dbReference type="InterPro" id="IPR052156">
    <property type="entry name" value="BCAA_Transport_ATP-bd_LivF"/>
</dbReference>
<accession>A0ABV3DXT4</accession>
<keyword evidence="10" id="KW-1185">Reference proteome</keyword>
<dbReference type="SMART" id="SM00382">
    <property type="entry name" value="AAA"/>
    <property type="match status" value="1"/>
</dbReference>
<feature type="domain" description="ABC transporter" evidence="8">
    <location>
        <begin position="19"/>
        <end position="248"/>
    </location>
</feature>
<dbReference type="RefSeq" id="WP_358363908.1">
    <property type="nucleotide sequence ID" value="NZ_JBEZFP010000191.1"/>
</dbReference>
<evidence type="ECO:0000256" key="4">
    <source>
        <dbReference type="ARBA" id="ARBA00022840"/>
    </source>
</evidence>
<dbReference type="InterPro" id="IPR003439">
    <property type="entry name" value="ABC_transporter-like_ATP-bd"/>
</dbReference>
<dbReference type="InterPro" id="IPR027417">
    <property type="entry name" value="P-loop_NTPase"/>
</dbReference>
<dbReference type="PROSITE" id="PS00211">
    <property type="entry name" value="ABC_TRANSPORTER_1"/>
    <property type="match status" value="1"/>
</dbReference>
<comment type="similarity">
    <text evidence="1">Belongs to the ABC transporter superfamily.</text>
</comment>
<keyword evidence="7" id="KW-0812">Transmembrane</keyword>
<feature type="compositionally biased region" description="Low complexity" evidence="6">
    <location>
        <begin position="360"/>
        <end position="370"/>
    </location>
</feature>
<keyword evidence="2" id="KW-0813">Transport</keyword>
<evidence type="ECO:0000256" key="3">
    <source>
        <dbReference type="ARBA" id="ARBA00022741"/>
    </source>
</evidence>
<dbReference type="Gene3D" id="3.40.50.300">
    <property type="entry name" value="P-loop containing nucleotide triphosphate hydrolases"/>
    <property type="match status" value="1"/>
</dbReference>
<dbReference type="CDD" id="cd03224">
    <property type="entry name" value="ABC_TM1139_LivF_branched"/>
    <property type="match status" value="1"/>
</dbReference>
<feature type="compositionally biased region" description="Gly residues" evidence="6">
    <location>
        <begin position="342"/>
        <end position="356"/>
    </location>
</feature>
<sequence length="524" mass="52785">MTLTLELPVPGPQEAPPLLELRGVKAAYEQVEVLHGVDLAVPAGSVLAVLGPNGAGKTTMLKVASGMHPPSGGDIWLAGRCVTGAAPVDLARLGLCSIPEGRGVFPNLTVSENLWMASYRGMSRSQIEERVFPIFPRLKERRRQAAGTMSGGEQQMLAMARAIATDPAVLLIDELSMGLAPLVVEQLFEIVARIAGTGVTVLLVEQFAQTALGVADLAAVMTGGRITAVGTPQEIAAGLHSAYLGGDGSAEEAAGAAEAGETPQLKGTGTAATLVAPVDAAMAPKALPGSGPAARAAESATARNGEAADTTVALPVAGDRYSAYLGGGEQGTSGSDPDSAAGRGGAGAGAGAGQGKAHGESSGVSQGESQGESKGETRGEVMSTNTAGVPPTVPAGTPAAPSDGPPAPPPGPPAEPRTHALAQEVAGLRIKPPSTTLDTQLMWLGVVLLVAGIGTGLGAYIMAHTTRLQLTQNDAIVVGLVGVTISIAGMALFIRYSLSNFLRFWIARLIATQQQGGGQQPPTS</sequence>
<evidence type="ECO:0000256" key="5">
    <source>
        <dbReference type="ARBA" id="ARBA00022970"/>
    </source>
</evidence>
<organism evidence="9 10">
    <name type="scientific">Streptodolium elevatio</name>
    <dbReference type="NCBI Taxonomy" id="3157996"/>
    <lineage>
        <taxon>Bacteria</taxon>
        <taxon>Bacillati</taxon>
        <taxon>Actinomycetota</taxon>
        <taxon>Actinomycetes</taxon>
        <taxon>Kitasatosporales</taxon>
        <taxon>Streptomycetaceae</taxon>
        <taxon>Streptodolium</taxon>
    </lineage>
</organism>
<dbReference type="PANTHER" id="PTHR43820:SF4">
    <property type="entry name" value="HIGH-AFFINITY BRANCHED-CHAIN AMINO ACID TRANSPORT ATP-BINDING PROTEIN LIVF"/>
    <property type="match status" value="1"/>
</dbReference>
<dbReference type="PROSITE" id="PS50893">
    <property type="entry name" value="ABC_TRANSPORTER_2"/>
    <property type="match status" value="1"/>
</dbReference>
<protein>
    <submittedName>
        <fullName evidence="9">ABC transporter ATP-binding protein</fullName>
    </submittedName>
</protein>
<dbReference type="EMBL" id="JBEZFP010000191">
    <property type="protein sequence ID" value="MEU8139669.1"/>
    <property type="molecule type" value="Genomic_DNA"/>
</dbReference>